<protein>
    <submittedName>
        <fullName evidence="3">Putative DNA binding domain-containing protein</fullName>
    </submittedName>
</protein>
<accession>A0A7L7LET2</accession>
<gene>
    <name evidence="3" type="ORF">HUW48_26530</name>
</gene>
<dbReference type="Gene3D" id="3.30.565.60">
    <property type="match status" value="1"/>
</dbReference>
<dbReference type="Pfam" id="PF13749">
    <property type="entry name" value="HATPase_c_4"/>
    <property type="match status" value="1"/>
</dbReference>
<dbReference type="PANTHER" id="PTHR30595:SF6">
    <property type="entry name" value="SCHLAFEN ALBA-2 DOMAIN-CONTAINING PROTEIN"/>
    <property type="match status" value="1"/>
</dbReference>
<dbReference type="EMBL" id="CP055153">
    <property type="protein sequence ID" value="QMU31366.1"/>
    <property type="molecule type" value="Genomic_DNA"/>
</dbReference>
<dbReference type="Proteomes" id="UP000514509">
    <property type="component" value="Chromosome"/>
</dbReference>
<evidence type="ECO:0000259" key="1">
    <source>
        <dbReference type="Pfam" id="PF04326"/>
    </source>
</evidence>
<dbReference type="InterPro" id="IPR038461">
    <property type="entry name" value="Schlafen_AlbA_2_dom_sf"/>
</dbReference>
<sequence>MALPVNIEALVHGKTIEWERLEFKQGWNPEDIIHSLCAFANDLQHWDGGYIIVGVAENNGQPVLPPAGLQQNQIDAIQGEIVQLGHKIQPNYFPITQPYLLQDKHILVLWCPAGDNRPYTAPTTLGSGAQRQSYVRVGSRSIIARDENLRRLQELTARIPFDDRVNNQATLQDLDLGLIQAHLQEVKSDLFAESTTIPFKDLCRSMLIAKGPYEDLRPVNVGLLFFSKEPDRFFPRAWIELVWHKDGSGKNYTEHYFKGPLQKQLRDTLSFLRTNIIGEQVIKYPDKAEADRFFNFPYNALEEALSNAVYHKSYELGSPIEVQVWPDKIEILNHPGPVPPVNATILSTHRRIVAREYRNRRIGDVLKELRLTEGRGTGLPTIYDAMEANGSPVPIFATDEQTYVLVTLPVHPQANASNIASNNVSNQVNTHSKANAITFRSLEDIVAFSTDAGNQASNGVSNEASNQVKAILNDRVHDRVKEMLYILTNRIKSAELFRRMGLTNQTKNRVRYLDPLVELGWVELEYPKEKTSPKQRYQITDAGKRILNLIT</sequence>
<dbReference type="RefSeq" id="WP_182413802.1">
    <property type="nucleotide sequence ID" value="NZ_CP055153.1"/>
</dbReference>
<dbReference type="InterPro" id="IPR007421">
    <property type="entry name" value="Schlafen_AlbA_2_dom"/>
</dbReference>
<reference evidence="3 4" key="1">
    <citation type="submission" date="2020-08" db="EMBL/GenBank/DDBJ databases">
        <title>Adhaeribacter dokdonensis sp. nov., isolated from the rhizosphere of Elymus tsukushiensis, a plant native to the Dokdo Islands, Republic of Korea.</title>
        <authorList>
            <person name="Ghim S.Y."/>
        </authorList>
    </citation>
    <scope>NUCLEOTIDE SEQUENCE [LARGE SCALE GENOMIC DNA]</scope>
    <source>
        <strain evidence="3 4">KUDC8001</strain>
    </source>
</reference>
<name>A0A7L7LET2_9BACT</name>
<evidence type="ECO:0000313" key="3">
    <source>
        <dbReference type="EMBL" id="QMU31366.1"/>
    </source>
</evidence>
<dbReference type="Pfam" id="PF04326">
    <property type="entry name" value="SLFN_AlbA_2"/>
    <property type="match status" value="1"/>
</dbReference>
<feature type="domain" description="Schlafen AlbA-2" evidence="1">
    <location>
        <begin position="17"/>
        <end position="142"/>
    </location>
</feature>
<evidence type="ECO:0000259" key="2">
    <source>
        <dbReference type="Pfam" id="PF21247"/>
    </source>
</evidence>
<organism evidence="3 4">
    <name type="scientific">Adhaeribacter radiodurans</name>
    <dbReference type="NCBI Taxonomy" id="2745197"/>
    <lineage>
        <taxon>Bacteria</taxon>
        <taxon>Pseudomonadati</taxon>
        <taxon>Bacteroidota</taxon>
        <taxon>Cytophagia</taxon>
        <taxon>Cytophagales</taxon>
        <taxon>Hymenobacteraceae</taxon>
        <taxon>Adhaeribacter</taxon>
    </lineage>
</organism>
<dbReference type="Pfam" id="PF21247">
    <property type="entry name" value="Fic-like_C"/>
    <property type="match status" value="1"/>
</dbReference>
<dbReference type="KEGG" id="add:HUW48_26530"/>
<proteinExistence type="predicted"/>
<dbReference type="PANTHER" id="PTHR30595">
    <property type="entry name" value="GLPR-RELATED TRANSCRIPTIONAL REPRESSOR"/>
    <property type="match status" value="1"/>
</dbReference>
<dbReference type="AlphaFoldDB" id="A0A7L7LET2"/>
<keyword evidence="4" id="KW-1185">Reference proteome</keyword>
<dbReference type="InterPro" id="IPR049514">
    <property type="entry name" value="Fic-like_C"/>
</dbReference>
<dbReference type="InterPro" id="IPR038475">
    <property type="entry name" value="RecG_C_sf"/>
</dbReference>
<dbReference type="Gene3D" id="3.30.950.30">
    <property type="entry name" value="Schlafen, AAA domain"/>
    <property type="match status" value="1"/>
</dbReference>
<evidence type="ECO:0000313" key="4">
    <source>
        <dbReference type="Proteomes" id="UP000514509"/>
    </source>
</evidence>
<feature type="domain" description="Filamentation induced by cAMP protein Fic-like C-terminal" evidence="2">
    <location>
        <begin position="478"/>
        <end position="540"/>
    </location>
</feature>